<dbReference type="OrthoDB" id="10000400at2"/>
<accession>A0A5K7Z569</accession>
<reference evidence="1 2" key="1">
    <citation type="submission" date="2019-11" db="EMBL/GenBank/DDBJ databases">
        <title>Comparative genomics of hydrocarbon-degrading Desulfosarcina strains.</title>
        <authorList>
            <person name="Watanabe M."/>
            <person name="Kojima H."/>
            <person name="Fukui M."/>
        </authorList>
    </citation>
    <scope>NUCLEOTIDE SEQUENCE [LARGE SCALE GENOMIC DNA]</scope>
    <source>
        <strain evidence="1 2">PP31</strain>
    </source>
</reference>
<organism evidence="1 2">
    <name type="scientific">Desulfosarcina widdelii</name>
    <dbReference type="NCBI Taxonomy" id="947919"/>
    <lineage>
        <taxon>Bacteria</taxon>
        <taxon>Pseudomonadati</taxon>
        <taxon>Thermodesulfobacteriota</taxon>
        <taxon>Desulfobacteria</taxon>
        <taxon>Desulfobacterales</taxon>
        <taxon>Desulfosarcinaceae</taxon>
        <taxon>Desulfosarcina</taxon>
    </lineage>
</organism>
<keyword evidence="2" id="KW-1185">Reference proteome</keyword>
<evidence type="ECO:0000313" key="1">
    <source>
        <dbReference type="EMBL" id="BBO76916.1"/>
    </source>
</evidence>
<dbReference type="KEGG" id="dwd:DSCW_43330"/>
<dbReference type="AlphaFoldDB" id="A0A5K7Z569"/>
<sequence length="226" mass="26059">MNQIQWKSKAAVPHYRRLQDYQWIPAFLEAKRIKSIIRRVNEEKRALRFIPSSREDLLKRLKASFEAFQVRKISYLQQYILKNERSNDVFGRLEFDTDRFMKKLGPPITWADVEEAAENLKAYGNGLTDDERERRLEDIEAELASLSVQLEELSPAEYFEIQNGRIGADIREVFLAHWIGLQSKCNEPCGPQGFDLRSSPVDEADAYTKLGIGIAVNEHGDSPASR</sequence>
<proteinExistence type="predicted"/>
<dbReference type="EMBL" id="AP021875">
    <property type="protein sequence ID" value="BBO76916.1"/>
    <property type="molecule type" value="Genomic_DNA"/>
</dbReference>
<name>A0A5K7Z569_9BACT</name>
<dbReference type="RefSeq" id="WP_155305716.1">
    <property type="nucleotide sequence ID" value="NZ_AP021875.1"/>
</dbReference>
<dbReference type="Proteomes" id="UP000427769">
    <property type="component" value="Chromosome"/>
</dbReference>
<protein>
    <submittedName>
        <fullName evidence="1">Uncharacterized protein</fullName>
    </submittedName>
</protein>
<evidence type="ECO:0000313" key="2">
    <source>
        <dbReference type="Proteomes" id="UP000427769"/>
    </source>
</evidence>
<gene>
    <name evidence="1" type="ORF">DSCW_43330</name>
</gene>